<keyword evidence="2" id="KW-1185">Reference proteome</keyword>
<organism evidence="1 2">
    <name type="scientific">Portunus trituberculatus</name>
    <name type="common">Swimming crab</name>
    <name type="synonym">Neptunus trituberculatus</name>
    <dbReference type="NCBI Taxonomy" id="210409"/>
    <lineage>
        <taxon>Eukaryota</taxon>
        <taxon>Metazoa</taxon>
        <taxon>Ecdysozoa</taxon>
        <taxon>Arthropoda</taxon>
        <taxon>Crustacea</taxon>
        <taxon>Multicrustacea</taxon>
        <taxon>Malacostraca</taxon>
        <taxon>Eumalacostraca</taxon>
        <taxon>Eucarida</taxon>
        <taxon>Decapoda</taxon>
        <taxon>Pleocyemata</taxon>
        <taxon>Brachyura</taxon>
        <taxon>Eubrachyura</taxon>
        <taxon>Portunoidea</taxon>
        <taxon>Portunidae</taxon>
        <taxon>Portuninae</taxon>
        <taxon>Portunus</taxon>
    </lineage>
</organism>
<dbReference type="Proteomes" id="UP000324222">
    <property type="component" value="Unassembled WGS sequence"/>
</dbReference>
<reference evidence="1 2" key="1">
    <citation type="submission" date="2019-05" db="EMBL/GenBank/DDBJ databases">
        <title>Another draft genome of Portunus trituberculatus and its Hox gene families provides insights of decapod evolution.</title>
        <authorList>
            <person name="Jeong J.-H."/>
            <person name="Song I."/>
            <person name="Kim S."/>
            <person name="Choi T."/>
            <person name="Kim D."/>
            <person name="Ryu S."/>
            <person name="Kim W."/>
        </authorList>
    </citation>
    <scope>NUCLEOTIDE SEQUENCE [LARGE SCALE GENOMIC DNA]</scope>
    <source>
        <tissue evidence="1">Muscle</tissue>
    </source>
</reference>
<name>A0A5B7I9M4_PORTR</name>
<dbReference type="EMBL" id="VSRR010054031">
    <property type="protein sequence ID" value="MPC80442.1"/>
    <property type="molecule type" value="Genomic_DNA"/>
</dbReference>
<evidence type="ECO:0000313" key="2">
    <source>
        <dbReference type="Proteomes" id="UP000324222"/>
    </source>
</evidence>
<comment type="caution">
    <text evidence="1">The sequence shown here is derived from an EMBL/GenBank/DDBJ whole genome shotgun (WGS) entry which is preliminary data.</text>
</comment>
<evidence type="ECO:0000313" key="1">
    <source>
        <dbReference type="EMBL" id="MPC80442.1"/>
    </source>
</evidence>
<dbReference type="AlphaFoldDB" id="A0A5B7I9M4"/>
<protein>
    <submittedName>
        <fullName evidence="1">Uncharacterized protein</fullName>
    </submittedName>
</protein>
<proteinExistence type="predicted"/>
<accession>A0A5B7I9M4</accession>
<sequence length="55" mass="5828">MKHEVLLEWSGADGRLTEMSGYSWRKPLSSSGFIEVAAAAAAYDGDGGDVILITP</sequence>
<gene>
    <name evidence="1" type="ORF">E2C01_075022</name>
</gene>